<dbReference type="HOGENOM" id="CLU_874000_0_0_5"/>
<dbReference type="Pfam" id="PF08241">
    <property type="entry name" value="Methyltransf_11"/>
    <property type="match status" value="1"/>
</dbReference>
<organism evidence="2 3">
    <name type="scientific">Rhodopseudomonas palustris (strain HaA2)</name>
    <dbReference type="NCBI Taxonomy" id="316058"/>
    <lineage>
        <taxon>Bacteria</taxon>
        <taxon>Pseudomonadati</taxon>
        <taxon>Pseudomonadota</taxon>
        <taxon>Alphaproteobacteria</taxon>
        <taxon>Hyphomicrobiales</taxon>
        <taxon>Nitrobacteraceae</taxon>
        <taxon>Rhodopseudomonas</taxon>
    </lineage>
</organism>
<dbReference type="Gene3D" id="3.40.50.150">
    <property type="entry name" value="Vaccinia Virus protein VP39"/>
    <property type="match status" value="1"/>
</dbReference>
<reference evidence="2 3" key="1">
    <citation type="submission" date="2006-01" db="EMBL/GenBank/DDBJ databases">
        <title>Complete sequence of Rhodopseudomonas palustris HaA2.</title>
        <authorList>
            <consortium name="US DOE Joint Genome Institute"/>
            <person name="Copeland A."/>
            <person name="Lucas S."/>
            <person name="Lapidus A."/>
            <person name="Barry K."/>
            <person name="Detter J.C."/>
            <person name="Glavina T."/>
            <person name="Hammon N."/>
            <person name="Israni S."/>
            <person name="Pitluck S."/>
            <person name="Chain P."/>
            <person name="Malfatti S."/>
            <person name="Shin M."/>
            <person name="Vergez L."/>
            <person name="Schmutz J."/>
            <person name="Larimer F."/>
            <person name="Land M."/>
            <person name="Hauser L."/>
            <person name="Pelletier D.A."/>
            <person name="Kyrpides N."/>
            <person name="Anderson I."/>
            <person name="Oda Y."/>
            <person name="Harwood C.S."/>
            <person name="Richardson P."/>
        </authorList>
    </citation>
    <scope>NUCLEOTIDE SEQUENCE [LARGE SCALE GENOMIC DNA]</scope>
    <source>
        <strain evidence="2 3">HaA2</strain>
    </source>
</reference>
<protein>
    <recommendedName>
        <fullName evidence="1">Methyltransferase type 11 domain-containing protein</fullName>
    </recommendedName>
</protein>
<sequence>MNERWDTIISLLQEQSFADAMASLDAISHDDPIDVDAYLLRAVAQKQLGLTKDAEIELWRALVVDPCAAGVRAALGDLFVEDLTQPGHPHDFQLDSGERQTSPQIDMIRRDHSARYEFAAHWLRAHLQPPRDTTGLDMFCGNGYGARILADRCGARIVGIDGSAPAVALAETAYGGHRVVFRQACFPFELTRNAADFAVCFESLEHVEDCDDFLRQVGAATRGPILLSFPLESGLPFAVNRDLFRFHFRHFKADEIAERLLRLTGRRVIEMRGQIVYRIEKGRMSGLLDPSQMELTRLEDDSQFGIVIAI</sequence>
<dbReference type="InterPro" id="IPR013216">
    <property type="entry name" value="Methyltransf_11"/>
</dbReference>
<dbReference type="AlphaFoldDB" id="Q2IWC0"/>
<evidence type="ECO:0000313" key="3">
    <source>
        <dbReference type="Proteomes" id="UP000008809"/>
    </source>
</evidence>
<dbReference type="GO" id="GO:0008757">
    <property type="term" value="F:S-adenosylmethionine-dependent methyltransferase activity"/>
    <property type="evidence" value="ECO:0007669"/>
    <property type="project" value="InterPro"/>
</dbReference>
<dbReference type="SUPFAM" id="SSF53335">
    <property type="entry name" value="S-adenosyl-L-methionine-dependent methyltransferases"/>
    <property type="match status" value="1"/>
</dbReference>
<dbReference type="Proteomes" id="UP000008809">
    <property type="component" value="Chromosome"/>
</dbReference>
<evidence type="ECO:0000313" key="2">
    <source>
        <dbReference type="EMBL" id="ABD07490.1"/>
    </source>
</evidence>
<dbReference type="InterPro" id="IPR029063">
    <property type="entry name" value="SAM-dependent_MTases_sf"/>
</dbReference>
<name>Q2IWC0_RHOP2</name>
<keyword evidence="3" id="KW-1185">Reference proteome</keyword>
<dbReference type="Gene3D" id="1.25.40.10">
    <property type="entry name" value="Tetratricopeptide repeat domain"/>
    <property type="match status" value="1"/>
</dbReference>
<dbReference type="eggNOG" id="COG2227">
    <property type="taxonomic scope" value="Bacteria"/>
</dbReference>
<evidence type="ECO:0000259" key="1">
    <source>
        <dbReference type="Pfam" id="PF08241"/>
    </source>
</evidence>
<dbReference type="OrthoDB" id="9792690at2"/>
<dbReference type="SUPFAM" id="SSF48452">
    <property type="entry name" value="TPR-like"/>
    <property type="match status" value="1"/>
</dbReference>
<dbReference type="EMBL" id="CP000250">
    <property type="protein sequence ID" value="ABD07490.1"/>
    <property type="molecule type" value="Genomic_DNA"/>
</dbReference>
<dbReference type="InterPro" id="IPR011990">
    <property type="entry name" value="TPR-like_helical_dom_sf"/>
</dbReference>
<proteinExistence type="predicted"/>
<feature type="domain" description="Methyltransferase type 11" evidence="1">
    <location>
        <begin position="136"/>
        <end position="217"/>
    </location>
</feature>
<dbReference type="RefSeq" id="WP_011441675.1">
    <property type="nucleotide sequence ID" value="NC_007778.1"/>
</dbReference>
<dbReference type="KEGG" id="rpb:RPB_2788"/>
<accession>Q2IWC0</accession>
<dbReference type="CDD" id="cd02440">
    <property type="entry name" value="AdoMet_MTases"/>
    <property type="match status" value="1"/>
</dbReference>
<dbReference type="STRING" id="316058.RPB_2788"/>
<gene>
    <name evidence="2" type="ordered locus">RPB_2788</name>
</gene>